<dbReference type="GO" id="GO:0003924">
    <property type="term" value="F:GTPase activity"/>
    <property type="evidence" value="ECO:0007669"/>
    <property type="project" value="InterPro"/>
</dbReference>
<evidence type="ECO:0000313" key="11">
    <source>
        <dbReference type="Proteomes" id="UP000541610"/>
    </source>
</evidence>
<evidence type="ECO:0000256" key="4">
    <source>
        <dbReference type="ARBA" id="ARBA00023136"/>
    </source>
</evidence>
<feature type="region of interest" description="Disordered" evidence="8">
    <location>
        <begin position="1616"/>
        <end position="1673"/>
    </location>
</feature>
<keyword evidence="3" id="KW-0342">GTP-binding</keyword>
<comment type="subcellular location">
    <subcellularLocation>
        <location evidence="7">Endomembrane system</location>
        <topology evidence="7">Lipid-anchor</topology>
    </subcellularLocation>
</comment>
<comment type="similarity">
    <text evidence="1">Belongs to the small GTPase superfamily. Rab family.</text>
</comment>
<dbReference type="SMART" id="SM00088">
    <property type="entry name" value="PINT"/>
    <property type="match status" value="1"/>
</dbReference>
<dbReference type="InterPro" id="IPR001806">
    <property type="entry name" value="Small_GTPase"/>
</dbReference>
<dbReference type="CDD" id="cd01868">
    <property type="entry name" value="Rab11_like"/>
    <property type="match status" value="1"/>
</dbReference>
<feature type="compositionally biased region" description="Basic and acidic residues" evidence="8">
    <location>
        <begin position="1367"/>
        <end position="1384"/>
    </location>
</feature>
<sequence>MPGVSLSPPVTPTPAALQQFVILASSTTGQGTIRLIQEVLSHKSIYVFGELLDVPSVKELADSSDTTAKGWYTILELFAYGGTIEDYKGKSTSLPSLSPAQYRKLQLLTLRSLAAKSTNGDLPFADVKQALHLQHDNEVEEAAVEAMDAAILDCTLDPLHSTVRVGWVAGRDIPLQPESMANLAETLQRFLHHSKSVSRQITKPDETDDEVVSKLAKLTKRLEAFRQSMDDHKRFVDEANSIKGVTDRQPSAPASGSSGTATTSSRRCVRPQFLSSHHSMLYYRCLLLIGCLLYLVDAVPRRRQVAIWTDVQNIIVSKGRLIPDFNGSVYSYSLHLWPSVESILMSIQLNTTKYGMETEFTSPSIYIQGQSVHDYTPLEPIQHEVVLNNTAEAIDMEISVLLIDPLNDGWLRKARSEYVIRIKKPPNLSRLLAINGLSLYDESGNLIPVLAEEACPASAPPMPQYIAVVEHRASAVYVYPQCSTHASGFIIDGVEAGVGSGYKIDMDEYGATERIFFVSCFHRSYQYTNGSRVEHSPIMLVIYRNLSSIDKRDISVALQDSEGGRCSTSLPPGAHSQGDIYCIATTDVIHFTFTYPSRGSTQAGQLVGMMDPLEVIPEVPTDAITLRYPTTAFKLVIPFASPLHPEHTTLIIVVPARHLVLGSAAVNYDLHFGSTRDNSIASNNNINNGGALSGIYSPYQYHYYDTTCKWSSSYFGCWTIYYYNHHIIPGRGSHCHHQTSSSVKRRMVGYRRDHTVLLGAISSPPYPLISWPNYPTSDGPALRISCMDAAGCRCALLDGYIYFCVVLDEVETVQLVATLQTSEEGEDGRGVGQVTLLDDAGKVVVTRLRPGEVSDEVSIPRVPYHRMILRLESSPHDHHHGIFDAFISTKLSSSSSSSRLVEDYPLMLVRAKDWSHGLHAYERIVSPPSKTIPPTQSPADPTAEEDYDYLFKVVLIGDSGVGKSNILSRFTRGEFNLESRSTIGVEFATKSVRIGDKVVKAQIWDTAGQERYRAITSAYYRGAVGALLVYDISKRSSFENAGRWLKELREHADSDIVVMLVGNKCDLSHLRAVENDEAKKFCSDNDLLFIETSALEATNVEEAFQKILEDIYKVNSSKPAPSQATGDASSIEEQQQRMRVEEVTQLCSKWTSNRTLPSRVVVEILNRVERGLNRMPHTSNTRSLLLYNIANIYRKKRDYREACMYLSAALDDTETYLSSVINLKLAEVLSKLGRHEEAFGHASRAIAMLTTLPETNGHLSRSSSTSSTTAAHCVEPAVLWATAAAYDIIATELAHLGQIRDAVRAHLQAYECAVAAAGPHGHDTPAVRSYRHRYLMATLRLPEPASAKPTRGSPRCVNWLAPFARTKNVDSSRHSPRGNLERRSVGQRPSTTAGSRRDRTCSPQPRESPLVDRARQFDNFNVQVYDREDGVLIRAMEALSTHRTTVSGYVYISDGDLANLLSHYSGSHHYGAPTNDYKDTREFLRALCDSLTIKRSTTVAGKSLSITFQSPEVYRSLNILGRAKHRGLPGRTAAGSLTPRAPLGRRLHEMRRRRFHGAQASSQQQHVHSAMTNTKTYHDNDGFHGFCSGRGEPFLSAHYGEDKVYSQDGTADLFSSEVEGEEMSEASSSRFTSPHRGFSPTLPEAAPRMDPSRRPSGGRRLFANISGSGPKSARLLVPSSSGMVAANAAPRRANASRGPSGRSRTGGVTSLPTAYPDDQLVAMEEAPYWRQHRRPMDDSRGSAARGTGRILDRVSKIYRPTERPRPRSAFTNPQTGGTHQPRIQSSRSRPQSARRPASARSQPRPAAAADDPSDQIDRYMRSLVDGAGHDRLGNLTRPISSKSRKHRREYHQPATVEPGFVYDDPTEDPVLDSVEEILEDPQEVEEEALFTEEDLILEGPEDYRPQETENDTFSGRSSQECSDAALFEHLSYEVDDYPLQYDESEDVSHAIAGSAFGLPHSPSNSREPRPSSPPARRVPLGWRPSNEESGSVEISGGQGILPST</sequence>
<dbReference type="PROSITE" id="PS51421">
    <property type="entry name" value="RAS"/>
    <property type="match status" value="1"/>
</dbReference>
<feature type="region of interest" description="Disordered" evidence="8">
    <location>
        <begin position="1367"/>
        <end position="1413"/>
    </location>
</feature>
<dbReference type="SUPFAM" id="SSF52540">
    <property type="entry name" value="P-loop containing nucleoside triphosphate hydrolases"/>
    <property type="match status" value="1"/>
</dbReference>
<feature type="region of interest" description="Disordered" evidence="8">
    <location>
        <begin position="1686"/>
        <end position="1714"/>
    </location>
</feature>
<dbReference type="InterPro" id="IPR000717">
    <property type="entry name" value="PCI_dom"/>
</dbReference>
<feature type="region of interest" description="Disordered" evidence="8">
    <location>
        <begin position="1943"/>
        <end position="2004"/>
    </location>
</feature>
<evidence type="ECO:0000256" key="3">
    <source>
        <dbReference type="ARBA" id="ARBA00023134"/>
    </source>
</evidence>
<dbReference type="SMART" id="SM00173">
    <property type="entry name" value="RAS"/>
    <property type="match status" value="1"/>
</dbReference>
<dbReference type="SMART" id="SM00175">
    <property type="entry name" value="RAB"/>
    <property type="match status" value="1"/>
</dbReference>
<dbReference type="EMBL" id="JABANP010000112">
    <property type="protein sequence ID" value="KAF4689901.1"/>
    <property type="molecule type" value="Genomic_DNA"/>
</dbReference>
<dbReference type="PRINTS" id="PR00449">
    <property type="entry name" value="RASTRNSFRMNG"/>
</dbReference>
<dbReference type="FunFam" id="3.40.50.300:FF:000067">
    <property type="entry name" value="ras-related protein RABA1f"/>
    <property type="match status" value="1"/>
</dbReference>
<feature type="compositionally biased region" description="Low complexity" evidence="8">
    <location>
        <begin position="1686"/>
        <end position="1710"/>
    </location>
</feature>
<dbReference type="GO" id="GO:0012505">
    <property type="term" value="C:endomembrane system"/>
    <property type="evidence" value="ECO:0007669"/>
    <property type="project" value="UniProtKB-SubCell"/>
</dbReference>
<keyword evidence="6" id="KW-0636">Prenylation</keyword>
<dbReference type="InterPro" id="IPR005225">
    <property type="entry name" value="Small_GTP-bd"/>
</dbReference>
<evidence type="ECO:0000256" key="1">
    <source>
        <dbReference type="ARBA" id="ARBA00006270"/>
    </source>
</evidence>
<feature type="region of interest" description="Disordered" evidence="8">
    <location>
        <begin position="240"/>
        <end position="264"/>
    </location>
</feature>
<dbReference type="Pfam" id="PF22061">
    <property type="entry name" value="CSN7_HB_subdom"/>
    <property type="match status" value="1"/>
</dbReference>
<keyword evidence="4" id="KW-0472">Membrane</keyword>
<dbReference type="SUPFAM" id="SSF48452">
    <property type="entry name" value="TPR-like"/>
    <property type="match status" value="1"/>
</dbReference>
<dbReference type="SMART" id="SM00176">
    <property type="entry name" value="RAN"/>
    <property type="match status" value="1"/>
</dbReference>
<feature type="compositionally biased region" description="Polar residues" evidence="8">
    <location>
        <begin position="1769"/>
        <end position="1778"/>
    </location>
</feature>
<feature type="domain" description="PCI" evidence="9">
    <location>
        <begin position="96"/>
        <end position="190"/>
    </location>
</feature>
<dbReference type="InterPro" id="IPR050209">
    <property type="entry name" value="Rab_GTPases_membrane_traffic"/>
</dbReference>
<keyword evidence="5" id="KW-0449">Lipoprotein</keyword>
<dbReference type="InterPro" id="IPR027417">
    <property type="entry name" value="P-loop_NTPase"/>
</dbReference>
<dbReference type="PROSITE" id="PS51419">
    <property type="entry name" value="RAB"/>
    <property type="match status" value="1"/>
</dbReference>
<feature type="compositionally biased region" description="Low complexity" evidence="8">
    <location>
        <begin position="1780"/>
        <end position="1810"/>
    </location>
</feature>
<gene>
    <name evidence="10" type="primary">RAB11A</name>
    <name evidence="10" type="ORF">FOZ60_001004</name>
</gene>
<feature type="compositionally biased region" description="Low complexity" evidence="8">
    <location>
        <begin position="250"/>
        <end position="264"/>
    </location>
</feature>
<protein>
    <submittedName>
        <fullName evidence="10">Ras- protein Rab-11A</fullName>
    </submittedName>
</protein>
<feature type="region of interest" description="Disordered" evidence="8">
    <location>
        <begin position="1891"/>
        <end position="1920"/>
    </location>
</feature>
<organism evidence="10 11">
    <name type="scientific">Perkinsus olseni</name>
    <name type="common">Perkinsus atlanticus</name>
    <dbReference type="NCBI Taxonomy" id="32597"/>
    <lineage>
        <taxon>Eukaryota</taxon>
        <taxon>Sar</taxon>
        <taxon>Alveolata</taxon>
        <taxon>Perkinsozoa</taxon>
        <taxon>Perkinsea</taxon>
        <taxon>Perkinsida</taxon>
        <taxon>Perkinsidae</taxon>
        <taxon>Perkinsus</taxon>
    </lineage>
</organism>
<evidence type="ECO:0000256" key="2">
    <source>
        <dbReference type="ARBA" id="ARBA00022741"/>
    </source>
</evidence>
<comment type="caution">
    <text evidence="10">The sequence shown here is derived from an EMBL/GenBank/DDBJ whole genome shotgun (WGS) entry which is preliminary data.</text>
</comment>
<dbReference type="Pfam" id="PF00071">
    <property type="entry name" value="Ras"/>
    <property type="match status" value="1"/>
</dbReference>
<dbReference type="PANTHER" id="PTHR47979">
    <property type="entry name" value="DRAB11-RELATED"/>
    <property type="match status" value="1"/>
</dbReference>
<feature type="region of interest" description="Disordered" evidence="8">
    <location>
        <begin position="1726"/>
        <end position="1868"/>
    </location>
</feature>
<dbReference type="InterPro" id="IPR011990">
    <property type="entry name" value="TPR-like_helical_dom_sf"/>
</dbReference>
<dbReference type="Proteomes" id="UP000541610">
    <property type="component" value="Unassembled WGS sequence"/>
</dbReference>
<feature type="compositionally biased region" description="Acidic residues" evidence="8">
    <location>
        <begin position="1891"/>
        <end position="1900"/>
    </location>
</feature>
<reference evidence="10 11" key="1">
    <citation type="submission" date="2020-04" db="EMBL/GenBank/DDBJ databases">
        <title>Perkinsus olseni comparative genomics.</title>
        <authorList>
            <person name="Bogema D.R."/>
        </authorList>
    </citation>
    <scope>NUCLEOTIDE SEQUENCE [LARGE SCALE GENOMIC DNA]</scope>
    <source>
        <strain evidence="10">00978-12</strain>
    </source>
</reference>
<dbReference type="SMART" id="SM00174">
    <property type="entry name" value="RHO"/>
    <property type="match status" value="1"/>
</dbReference>
<dbReference type="Gene3D" id="3.40.50.300">
    <property type="entry name" value="P-loop containing nucleotide triphosphate hydrolases"/>
    <property type="match status" value="1"/>
</dbReference>
<evidence type="ECO:0000256" key="5">
    <source>
        <dbReference type="ARBA" id="ARBA00023288"/>
    </source>
</evidence>
<dbReference type="NCBIfam" id="TIGR00231">
    <property type="entry name" value="small_GTP"/>
    <property type="match status" value="1"/>
</dbReference>
<evidence type="ECO:0000259" key="9">
    <source>
        <dbReference type="SMART" id="SM00088"/>
    </source>
</evidence>
<evidence type="ECO:0000256" key="8">
    <source>
        <dbReference type="SAM" id="MobiDB-lite"/>
    </source>
</evidence>
<feature type="compositionally biased region" description="Basic and acidic residues" evidence="8">
    <location>
        <begin position="1750"/>
        <end position="1765"/>
    </location>
</feature>
<evidence type="ECO:0000256" key="7">
    <source>
        <dbReference type="ARBA" id="ARBA00037868"/>
    </source>
</evidence>
<dbReference type="PROSITE" id="PS51420">
    <property type="entry name" value="RHO"/>
    <property type="match status" value="1"/>
</dbReference>
<proteinExistence type="inferred from homology"/>
<accession>A0A7J6P3M5</accession>
<keyword evidence="2" id="KW-0547">Nucleotide-binding</keyword>
<name>A0A7J6P3M5_PEROL</name>
<dbReference type="GO" id="GO:0005525">
    <property type="term" value="F:GTP binding"/>
    <property type="evidence" value="ECO:0007669"/>
    <property type="project" value="UniProtKB-KW"/>
</dbReference>
<dbReference type="OrthoDB" id="10347053at2759"/>
<evidence type="ECO:0000256" key="6">
    <source>
        <dbReference type="ARBA" id="ARBA00023289"/>
    </source>
</evidence>
<evidence type="ECO:0000313" key="10">
    <source>
        <dbReference type="EMBL" id="KAF4689901.1"/>
    </source>
</evidence>
<dbReference type="Gene3D" id="1.25.40.10">
    <property type="entry name" value="Tetratricopeptide repeat domain"/>
    <property type="match status" value="1"/>
</dbReference>
<feature type="compositionally biased region" description="Polar residues" evidence="8">
    <location>
        <begin position="1911"/>
        <end position="1920"/>
    </location>
</feature>